<evidence type="ECO:0000313" key="1">
    <source>
        <dbReference type="EMBL" id="NNM75073.1"/>
    </source>
</evidence>
<protein>
    <submittedName>
        <fullName evidence="1">Uncharacterized protein</fullName>
    </submittedName>
</protein>
<gene>
    <name evidence="1" type="ORF">HJG44_22180</name>
</gene>
<dbReference type="Proteomes" id="UP000564885">
    <property type="component" value="Unassembled WGS sequence"/>
</dbReference>
<dbReference type="AlphaFoldDB" id="A0A849IMA2"/>
<comment type="caution">
    <text evidence="1">The sequence shown here is derived from an EMBL/GenBank/DDBJ whole genome shotgun (WGS) entry which is preliminary data.</text>
</comment>
<organism evidence="1 2">
    <name type="scientific">Enterovirga aerilata</name>
    <dbReference type="NCBI Taxonomy" id="2730920"/>
    <lineage>
        <taxon>Bacteria</taxon>
        <taxon>Pseudomonadati</taxon>
        <taxon>Pseudomonadota</taxon>
        <taxon>Alphaproteobacteria</taxon>
        <taxon>Hyphomicrobiales</taxon>
        <taxon>Methylobacteriaceae</taxon>
        <taxon>Enterovirga</taxon>
    </lineage>
</organism>
<reference evidence="1 2" key="1">
    <citation type="submission" date="2020-04" db="EMBL/GenBank/DDBJ databases">
        <title>Enterovirga sp. isolate from soil.</title>
        <authorList>
            <person name="Chea S."/>
            <person name="Kim D.-U."/>
        </authorList>
    </citation>
    <scope>NUCLEOTIDE SEQUENCE [LARGE SCALE GENOMIC DNA]</scope>
    <source>
        <strain evidence="1 2">DB1703</strain>
    </source>
</reference>
<dbReference type="EMBL" id="JABEPP010000007">
    <property type="protein sequence ID" value="NNM75073.1"/>
    <property type="molecule type" value="Genomic_DNA"/>
</dbReference>
<evidence type="ECO:0000313" key="2">
    <source>
        <dbReference type="Proteomes" id="UP000564885"/>
    </source>
</evidence>
<keyword evidence="2" id="KW-1185">Reference proteome</keyword>
<proteinExistence type="predicted"/>
<name>A0A849IMA2_9HYPH</name>
<accession>A0A849IMA2</accession>
<dbReference type="RefSeq" id="WP_171220575.1">
    <property type="nucleotide sequence ID" value="NZ_JABEPP010000007.1"/>
</dbReference>
<sequence length="98" mass="11135">MSMRIINFEQSKEFDELTVLRSLVENADPAKPYNIGKIRLAIRVLDKLASSSVTLEEEEWRFVNERVLETTWVKASPLIVSFVDKVANAAHVEQCKAA</sequence>